<dbReference type="Proteomes" id="UP000473325">
    <property type="component" value="Unassembled WGS sequence"/>
</dbReference>
<evidence type="ECO:0000256" key="2">
    <source>
        <dbReference type="SAM" id="SignalP"/>
    </source>
</evidence>
<dbReference type="InterPro" id="IPR000601">
    <property type="entry name" value="PKD_dom"/>
</dbReference>
<dbReference type="AlphaFoldDB" id="A0A6L7F3R1"/>
<proteinExistence type="predicted"/>
<dbReference type="PROSITE" id="PS50093">
    <property type="entry name" value="PKD"/>
    <property type="match status" value="1"/>
</dbReference>
<sequence>MKARIAAALVIIVLSGPAASADGDDGSAGATAGTGGLWGHVTNQNLTGNSSQNTPSDADQTSVTIDLGTELVDGFCDGLNWTPSCVPQEAPQEQAVVTTALVTQAFQFTPLPPQNLIVQPPNGRTLVNFETNFYTDAPEVLPIIAVPLLDQVVELRVWPESFTWHFGDGRSVTTSERGAPYPTMGVTHEYRRKGQVAPSLDTTYAAQWRLQGQGAWQPVDGTVTIAGAPAQLDVLTATPQLVG</sequence>
<gene>
    <name evidence="4" type="ORF">GRQ65_20180</name>
</gene>
<feature type="domain" description="PKD" evidence="3">
    <location>
        <begin position="159"/>
        <end position="203"/>
    </location>
</feature>
<organism evidence="4 5">
    <name type="scientific">Nocardioides flavescens</name>
    <dbReference type="NCBI Taxonomy" id="2691959"/>
    <lineage>
        <taxon>Bacteria</taxon>
        <taxon>Bacillati</taxon>
        <taxon>Actinomycetota</taxon>
        <taxon>Actinomycetes</taxon>
        <taxon>Propionibacteriales</taxon>
        <taxon>Nocardioidaceae</taxon>
        <taxon>Nocardioides</taxon>
    </lineage>
</organism>
<feature type="chain" id="PRO_5038997276" description="PKD domain-containing protein" evidence="2">
    <location>
        <begin position="21"/>
        <end position="243"/>
    </location>
</feature>
<dbReference type="EMBL" id="WUEK01000015">
    <property type="protein sequence ID" value="MXG91865.1"/>
    <property type="molecule type" value="Genomic_DNA"/>
</dbReference>
<feature type="region of interest" description="Disordered" evidence="1">
    <location>
        <begin position="40"/>
        <end position="60"/>
    </location>
</feature>
<keyword evidence="5" id="KW-1185">Reference proteome</keyword>
<accession>A0A6L7F3R1</accession>
<evidence type="ECO:0000259" key="3">
    <source>
        <dbReference type="PROSITE" id="PS50093"/>
    </source>
</evidence>
<protein>
    <recommendedName>
        <fullName evidence="3">PKD domain-containing protein</fullName>
    </recommendedName>
</protein>
<evidence type="ECO:0000313" key="4">
    <source>
        <dbReference type="EMBL" id="MXG91865.1"/>
    </source>
</evidence>
<dbReference type="RefSeq" id="WP_160879795.1">
    <property type="nucleotide sequence ID" value="NZ_WUEK01000015.1"/>
</dbReference>
<reference evidence="4 5" key="1">
    <citation type="submission" date="2019-12" db="EMBL/GenBank/DDBJ databases">
        <authorList>
            <person name="Kun Z."/>
        </authorList>
    </citation>
    <scope>NUCLEOTIDE SEQUENCE [LARGE SCALE GENOMIC DNA]</scope>
    <source>
        <strain evidence="4 5">YIM 123512</strain>
    </source>
</reference>
<keyword evidence="2" id="KW-0732">Signal</keyword>
<name>A0A6L7F3R1_9ACTN</name>
<evidence type="ECO:0000313" key="5">
    <source>
        <dbReference type="Proteomes" id="UP000473325"/>
    </source>
</evidence>
<feature type="signal peptide" evidence="2">
    <location>
        <begin position="1"/>
        <end position="20"/>
    </location>
</feature>
<feature type="compositionally biased region" description="Polar residues" evidence="1">
    <location>
        <begin position="41"/>
        <end position="60"/>
    </location>
</feature>
<evidence type="ECO:0000256" key="1">
    <source>
        <dbReference type="SAM" id="MobiDB-lite"/>
    </source>
</evidence>
<comment type="caution">
    <text evidence="4">The sequence shown here is derived from an EMBL/GenBank/DDBJ whole genome shotgun (WGS) entry which is preliminary data.</text>
</comment>